<name>A0A9W9PG70_9EURO</name>
<dbReference type="OrthoDB" id="3918601at2759"/>
<dbReference type="RefSeq" id="XP_058333679.1">
    <property type="nucleotide sequence ID" value="XM_058470538.1"/>
</dbReference>
<dbReference type="Pfam" id="PF20684">
    <property type="entry name" value="Fung_rhodopsin"/>
    <property type="match status" value="1"/>
</dbReference>
<keyword evidence="1" id="KW-0472">Membrane</keyword>
<accession>A0A9W9PG70</accession>
<evidence type="ECO:0000313" key="4">
    <source>
        <dbReference type="Proteomes" id="UP001150941"/>
    </source>
</evidence>
<organism evidence="3 4">
    <name type="scientific">Penicillium chermesinum</name>
    <dbReference type="NCBI Taxonomy" id="63820"/>
    <lineage>
        <taxon>Eukaryota</taxon>
        <taxon>Fungi</taxon>
        <taxon>Dikarya</taxon>
        <taxon>Ascomycota</taxon>
        <taxon>Pezizomycotina</taxon>
        <taxon>Eurotiomycetes</taxon>
        <taxon>Eurotiomycetidae</taxon>
        <taxon>Eurotiales</taxon>
        <taxon>Aspergillaceae</taxon>
        <taxon>Penicillium</taxon>
    </lineage>
</organism>
<keyword evidence="1" id="KW-0812">Transmembrane</keyword>
<evidence type="ECO:0000259" key="2">
    <source>
        <dbReference type="Pfam" id="PF20684"/>
    </source>
</evidence>
<reference evidence="3" key="2">
    <citation type="journal article" date="2023" name="IMA Fungus">
        <title>Comparative genomic study of the Penicillium genus elucidates a diverse pangenome and 15 lateral gene transfer events.</title>
        <authorList>
            <person name="Petersen C."/>
            <person name="Sorensen T."/>
            <person name="Nielsen M.R."/>
            <person name="Sondergaard T.E."/>
            <person name="Sorensen J.L."/>
            <person name="Fitzpatrick D.A."/>
            <person name="Frisvad J.C."/>
            <person name="Nielsen K.L."/>
        </authorList>
    </citation>
    <scope>NUCLEOTIDE SEQUENCE</scope>
    <source>
        <strain evidence="3">IBT 19713</strain>
    </source>
</reference>
<dbReference type="Proteomes" id="UP001150941">
    <property type="component" value="Unassembled WGS sequence"/>
</dbReference>
<gene>
    <name evidence="3" type="ORF">N7468_001241</name>
</gene>
<evidence type="ECO:0000313" key="3">
    <source>
        <dbReference type="EMBL" id="KAJ5246258.1"/>
    </source>
</evidence>
<protein>
    <recommendedName>
        <fullName evidence="2">Rhodopsin domain-containing protein</fullName>
    </recommendedName>
</protein>
<feature type="domain" description="Rhodopsin" evidence="2">
    <location>
        <begin position="31"/>
        <end position="283"/>
    </location>
</feature>
<feature type="transmembrane region" description="Helical" evidence="1">
    <location>
        <begin position="124"/>
        <end position="145"/>
    </location>
</feature>
<keyword evidence="1" id="KW-1133">Transmembrane helix</keyword>
<feature type="transmembrane region" description="Helical" evidence="1">
    <location>
        <begin position="165"/>
        <end position="188"/>
    </location>
</feature>
<dbReference type="PANTHER" id="PTHR38794">
    <property type="entry name" value="INTEGRAL MEMBRANE PROTEIN"/>
    <property type="match status" value="1"/>
</dbReference>
<reference evidence="3" key="1">
    <citation type="submission" date="2022-11" db="EMBL/GenBank/DDBJ databases">
        <authorList>
            <person name="Petersen C."/>
        </authorList>
    </citation>
    <scope>NUCLEOTIDE SEQUENCE</scope>
    <source>
        <strain evidence="3">IBT 19713</strain>
    </source>
</reference>
<feature type="transmembrane region" description="Helical" evidence="1">
    <location>
        <begin position="200"/>
        <end position="215"/>
    </location>
</feature>
<feature type="transmembrane region" description="Helical" evidence="1">
    <location>
        <begin position="12"/>
        <end position="34"/>
    </location>
</feature>
<feature type="transmembrane region" description="Helical" evidence="1">
    <location>
        <begin position="46"/>
        <end position="67"/>
    </location>
</feature>
<proteinExistence type="predicted"/>
<comment type="caution">
    <text evidence="3">The sequence shown here is derived from an EMBL/GenBank/DDBJ whole genome shotgun (WGS) entry which is preliminary data.</text>
</comment>
<feature type="transmembrane region" description="Helical" evidence="1">
    <location>
        <begin position="227"/>
        <end position="244"/>
    </location>
</feature>
<evidence type="ECO:0000256" key="1">
    <source>
        <dbReference type="SAM" id="Phobius"/>
    </source>
</evidence>
<dbReference type="EMBL" id="JAPQKS010000002">
    <property type="protein sequence ID" value="KAJ5246258.1"/>
    <property type="molecule type" value="Genomic_DNA"/>
</dbReference>
<dbReference type="GeneID" id="83197841"/>
<feature type="transmembrane region" description="Helical" evidence="1">
    <location>
        <begin position="91"/>
        <end position="112"/>
    </location>
</feature>
<dbReference type="AlphaFoldDB" id="A0A9W9PG70"/>
<keyword evidence="4" id="KW-1185">Reference proteome</keyword>
<dbReference type="PANTHER" id="PTHR38794:SF1">
    <property type="entry name" value="INTEGRAL MEMBRANE PROTEIN"/>
    <property type="match status" value="1"/>
</dbReference>
<sequence>MKPELRETWTPAVNILTWFMLVTSILSVFTRLGTKIWIFRKFTTDDFFSIGAVVTCIAQSIAVSVAANEGLGQHMGKLSSGSRDKMMKAQYAASILFIASMCCSKLAMLFFIRHLSPASLDRRFSLALAIFIGLWTVSGIIAASFECHVPLTWNYIGGHCYNMVAWWTYLAVTNILSELGIVAQALLVIVRVQADANKKLVLTGVFGLRIVYVLPSNLDSELSKTHFVPLSVIVAIICQLVYFYQSRSSTDPSWDAWTVTVSTQMVQALSIITSCAPQFKPFLDSLRSSGMALGGSSYNSRPRTYAYGTTYKSRRGRTGDASETHELVSMPDAHRALVTASPDFDAQSQVSQAQIKETRSWMVTESSREGI</sequence>
<dbReference type="InterPro" id="IPR049326">
    <property type="entry name" value="Rhodopsin_dom_fungi"/>
</dbReference>